<dbReference type="AlphaFoldDB" id="A0A4R6SEF5"/>
<evidence type="ECO:0000313" key="1">
    <source>
        <dbReference type="EMBL" id="TDP98107.1"/>
    </source>
</evidence>
<dbReference type="Proteomes" id="UP000295444">
    <property type="component" value="Unassembled WGS sequence"/>
</dbReference>
<gene>
    <name evidence="1" type="ORF">EV186_1031087</name>
</gene>
<accession>A0A4R6SEF5</accession>
<proteinExistence type="predicted"/>
<dbReference type="RefSeq" id="WP_133851209.1">
    <property type="nucleotide sequence ID" value="NZ_SNXZ01000003.1"/>
</dbReference>
<comment type="caution">
    <text evidence="1">The sequence shown here is derived from an EMBL/GenBank/DDBJ whole genome shotgun (WGS) entry which is preliminary data.</text>
</comment>
<dbReference type="EMBL" id="SNXZ01000003">
    <property type="protein sequence ID" value="TDP98107.1"/>
    <property type="molecule type" value="Genomic_DNA"/>
</dbReference>
<name>A0A4R6SEF5_LABRH</name>
<reference evidence="1 2" key="1">
    <citation type="submission" date="2019-03" db="EMBL/GenBank/DDBJ databases">
        <title>Genomic Encyclopedia of Type Strains, Phase IV (KMG-IV): sequencing the most valuable type-strain genomes for metagenomic binning, comparative biology and taxonomic classification.</title>
        <authorList>
            <person name="Goeker M."/>
        </authorList>
    </citation>
    <scope>NUCLEOTIDE SEQUENCE [LARGE SCALE GENOMIC DNA]</scope>
    <source>
        <strain evidence="1 2">DSM 45361</strain>
    </source>
</reference>
<evidence type="ECO:0000313" key="2">
    <source>
        <dbReference type="Proteomes" id="UP000295444"/>
    </source>
</evidence>
<sequence length="100" mass="10398">MSDGFATHLPGLRSAGQRVHAVTGELRASVAKAPTEDGVSVGHDGLDRELRAFGTRGRAAARGFADESASIGDRLHAVAEHYERVDSDVAAALTKVYPGG</sequence>
<protein>
    <submittedName>
        <fullName evidence="1">Excreted virulence factor EspC (Type VII ESX diderm)</fullName>
    </submittedName>
</protein>
<organism evidence="1 2">
    <name type="scientific">Labedaea rhizosphaerae</name>
    <dbReference type="NCBI Taxonomy" id="598644"/>
    <lineage>
        <taxon>Bacteria</taxon>
        <taxon>Bacillati</taxon>
        <taxon>Actinomycetota</taxon>
        <taxon>Actinomycetes</taxon>
        <taxon>Pseudonocardiales</taxon>
        <taxon>Pseudonocardiaceae</taxon>
        <taxon>Labedaea</taxon>
    </lineage>
</organism>
<keyword evidence="2" id="KW-1185">Reference proteome</keyword>